<proteinExistence type="predicted"/>
<name>A0A841RS83_9BACI</name>
<reference evidence="2 3" key="1">
    <citation type="submission" date="2020-08" db="EMBL/GenBank/DDBJ databases">
        <title>Genomic Encyclopedia of Type Strains, Phase IV (KMG-IV): sequencing the most valuable type-strain genomes for metagenomic binning, comparative biology and taxonomic classification.</title>
        <authorList>
            <person name="Goeker M."/>
        </authorList>
    </citation>
    <scope>NUCLEOTIDE SEQUENCE [LARGE SCALE GENOMIC DNA]</scope>
    <source>
        <strain evidence="2 3">DSM 11805</strain>
    </source>
</reference>
<protein>
    <recommendedName>
        <fullName evidence="1">T6SS immunity protein Tdi1 C-terminal domain-containing protein</fullName>
    </recommendedName>
</protein>
<feature type="domain" description="T6SS immunity protein Tdi1 C-terminal" evidence="1">
    <location>
        <begin position="1"/>
        <end position="58"/>
    </location>
</feature>
<comment type="caution">
    <text evidence="2">The sequence shown here is derived from an EMBL/GenBank/DDBJ whole genome shotgun (WGS) entry which is preliminary data.</text>
</comment>
<dbReference type="Proteomes" id="UP000572212">
    <property type="component" value="Unassembled WGS sequence"/>
</dbReference>
<dbReference type="Pfam" id="PF08906">
    <property type="entry name" value="T6SS_Tdi1_C"/>
    <property type="match status" value="1"/>
</dbReference>
<organism evidence="2 3">
    <name type="scientific">Gracilibacillus halotolerans</name>
    <dbReference type="NCBI Taxonomy" id="74386"/>
    <lineage>
        <taxon>Bacteria</taxon>
        <taxon>Bacillati</taxon>
        <taxon>Bacillota</taxon>
        <taxon>Bacilli</taxon>
        <taxon>Bacillales</taxon>
        <taxon>Bacillaceae</taxon>
        <taxon>Gracilibacillus</taxon>
    </lineage>
</organism>
<dbReference type="EMBL" id="JACHON010000021">
    <property type="protein sequence ID" value="MBB6514065.1"/>
    <property type="molecule type" value="Genomic_DNA"/>
</dbReference>
<gene>
    <name evidence="2" type="ORF">GGQ92_002886</name>
</gene>
<sequence length="63" mass="7191">MNDELMWKPYPEGISKYSAPNYDECFGYTPLLGLGGSEKVENLKKVKLKEHILIITEFMGPVQ</sequence>
<evidence type="ECO:0000313" key="3">
    <source>
        <dbReference type="Proteomes" id="UP000572212"/>
    </source>
</evidence>
<evidence type="ECO:0000259" key="1">
    <source>
        <dbReference type="Pfam" id="PF08906"/>
    </source>
</evidence>
<accession>A0A841RS83</accession>
<evidence type="ECO:0000313" key="2">
    <source>
        <dbReference type="EMBL" id="MBB6514065.1"/>
    </source>
</evidence>
<keyword evidence="3" id="KW-1185">Reference proteome</keyword>
<dbReference type="InterPro" id="IPR015002">
    <property type="entry name" value="T6SS_Tdi1_C"/>
</dbReference>
<dbReference type="AlphaFoldDB" id="A0A841RS83"/>